<feature type="chain" id="PRO_5046308220" evidence="2">
    <location>
        <begin position="26"/>
        <end position="309"/>
    </location>
</feature>
<feature type="domain" description="PDZ" evidence="3">
    <location>
        <begin position="40"/>
        <end position="98"/>
    </location>
</feature>
<name>A0ABS0ARM5_9GAMM</name>
<dbReference type="InterPro" id="IPR036034">
    <property type="entry name" value="PDZ_sf"/>
</dbReference>
<dbReference type="Proteomes" id="UP000662703">
    <property type="component" value="Unassembled WGS sequence"/>
</dbReference>
<gene>
    <name evidence="4" type="ORF">Y5W_02087</name>
</gene>
<keyword evidence="5" id="KW-1185">Reference proteome</keyword>
<evidence type="ECO:0000259" key="3">
    <source>
        <dbReference type="PROSITE" id="PS50106"/>
    </source>
</evidence>
<organism evidence="4 5">
    <name type="scientific">Alloalcanivorax profundimaris</name>
    <dbReference type="NCBI Taxonomy" id="2735259"/>
    <lineage>
        <taxon>Bacteria</taxon>
        <taxon>Pseudomonadati</taxon>
        <taxon>Pseudomonadota</taxon>
        <taxon>Gammaproteobacteria</taxon>
        <taxon>Oceanospirillales</taxon>
        <taxon>Alcanivoracaceae</taxon>
        <taxon>Alloalcanivorax</taxon>
    </lineage>
</organism>
<dbReference type="RefSeq" id="WP_194865181.1">
    <property type="nucleotide sequence ID" value="NZ_ARXX01000029.1"/>
</dbReference>
<reference evidence="4 5" key="1">
    <citation type="submission" date="2012-09" db="EMBL/GenBank/DDBJ databases">
        <title>Genome Sequence of alkane-degrading Bacterium Alcanivorax sp. 521-1.</title>
        <authorList>
            <person name="Lai Q."/>
            <person name="Shao Z."/>
        </authorList>
    </citation>
    <scope>NUCLEOTIDE SEQUENCE [LARGE SCALE GENOMIC DNA]</scope>
    <source>
        <strain evidence="4 5">521-1</strain>
    </source>
</reference>
<evidence type="ECO:0000256" key="1">
    <source>
        <dbReference type="SAM" id="MobiDB-lite"/>
    </source>
</evidence>
<sequence length="309" mass="31462">MTARFFQLLRCLPAVLLLAHLSGCATTTSAPVAPGAIGAGLAVDGGYPAIQFIQSGSVAEQNGELKPGDRIVAVASPPEAAPLSLHGYTPSEAARVIRGQPGAPVRLRVQGPHESIPRDVVLIRGYLGRASADTLMAARPAPGQPAGSTAPVAEPDPAGAAPRIPSLVLSGNGGAYLSPYTSDGVAAEWVDKAINARMGAATGSALGTAAGAYAGRKLMEKVPGGSLLGSFFGGSAGSKIGKNTGRDAAIQASGGWDYIRSTSDLSFRSVNDMARWLVTEHGDNPTFAEVIKASSAVYPDLQPALARVR</sequence>
<dbReference type="PROSITE" id="PS50106">
    <property type="entry name" value="PDZ"/>
    <property type="match status" value="1"/>
</dbReference>
<evidence type="ECO:0000256" key="2">
    <source>
        <dbReference type="SAM" id="SignalP"/>
    </source>
</evidence>
<feature type="signal peptide" evidence="2">
    <location>
        <begin position="1"/>
        <end position="25"/>
    </location>
</feature>
<keyword evidence="2" id="KW-0732">Signal</keyword>
<feature type="region of interest" description="Disordered" evidence="1">
    <location>
        <begin position="138"/>
        <end position="159"/>
    </location>
</feature>
<dbReference type="SUPFAM" id="SSF50156">
    <property type="entry name" value="PDZ domain-like"/>
    <property type="match status" value="1"/>
</dbReference>
<dbReference type="EMBL" id="ARXX01000029">
    <property type="protein sequence ID" value="MBF5056793.1"/>
    <property type="molecule type" value="Genomic_DNA"/>
</dbReference>
<dbReference type="InterPro" id="IPR001478">
    <property type="entry name" value="PDZ"/>
</dbReference>
<proteinExistence type="predicted"/>
<evidence type="ECO:0000313" key="4">
    <source>
        <dbReference type="EMBL" id="MBF5056793.1"/>
    </source>
</evidence>
<dbReference type="Gene3D" id="2.30.42.10">
    <property type="match status" value="1"/>
</dbReference>
<accession>A0ABS0ARM5</accession>
<protein>
    <submittedName>
        <fullName evidence="4">Carboxyl-terminal protease-like protein</fullName>
    </submittedName>
</protein>
<evidence type="ECO:0000313" key="5">
    <source>
        <dbReference type="Proteomes" id="UP000662703"/>
    </source>
</evidence>
<comment type="caution">
    <text evidence="4">The sequence shown here is derived from an EMBL/GenBank/DDBJ whole genome shotgun (WGS) entry which is preliminary data.</text>
</comment>